<evidence type="ECO:0000259" key="4">
    <source>
        <dbReference type="PROSITE" id="PS01124"/>
    </source>
</evidence>
<feature type="domain" description="HTH araC/xylS-type" evidence="4">
    <location>
        <begin position="155"/>
        <end position="236"/>
    </location>
</feature>
<dbReference type="PANTHER" id="PTHR46796">
    <property type="entry name" value="HTH-TYPE TRANSCRIPTIONAL ACTIVATOR RHAS-RELATED"/>
    <property type="match status" value="1"/>
</dbReference>
<dbReference type="EMBL" id="JBHSLF010000014">
    <property type="protein sequence ID" value="MFC5343721.1"/>
    <property type="molecule type" value="Genomic_DNA"/>
</dbReference>
<dbReference type="Gene3D" id="1.10.10.60">
    <property type="entry name" value="Homeodomain-like"/>
    <property type="match status" value="1"/>
</dbReference>
<dbReference type="SUPFAM" id="SSF46689">
    <property type="entry name" value="Homeodomain-like"/>
    <property type="match status" value="1"/>
</dbReference>
<sequence>MPPSSSRHEFAFGDGWAAYEGPSADHDSHAHVAVQLAVARSGCVHAVLDHGREMSGRALIFAPRVRHRVTCDQGAVFFIYLETHTPLASKLVALIAPAESGVAPASVCDRFLPNVPAEQIIDRLRADLGARKASLDPRLEWALLIASRDPAPGAIARAAFAINLSPARLRALAQAQLSAPLSQWLLWRKLERSGRAMASGARLAEAALAGGFADQAHLSRTMKRMFGVTPLQAAQVVQTPDNRFVQ</sequence>
<dbReference type="Pfam" id="PF12833">
    <property type="entry name" value="HTH_18"/>
    <property type="match status" value="1"/>
</dbReference>
<accession>A0ABW0FQB8</accession>
<dbReference type="InterPro" id="IPR018060">
    <property type="entry name" value="HTH_AraC"/>
</dbReference>
<reference evidence="6" key="1">
    <citation type="journal article" date="2019" name="Int. J. Syst. Evol. Microbiol.">
        <title>The Global Catalogue of Microorganisms (GCM) 10K type strain sequencing project: providing services to taxonomists for standard genome sequencing and annotation.</title>
        <authorList>
            <consortium name="The Broad Institute Genomics Platform"/>
            <consortium name="The Broad Institute Genome Sequencing Center for Infectious Disease"/>
            <person name="Wu L."/>
            <person name="Ma J."/>
        </authorList>
    </citation>
    <scope>NUCLEOTIDE SEQUENCE [LARGE SCALE GENOMIC DNA]</scope>
    <source>
        <strain evidence="6">JCM 12125</strain>
    </source>
</reference>
<evidence type="ECO:0000256" key="3">
    <source>
        <dbReference type="ARBA" id="ARBA00023163"/>
    </source>
</evidence>
<dbReference type="InterPro" id="IPR050204">
    <property type="entry name" value="AraC_XylS_family_regulators"/>
</dbReference>
<keyword evidence="6" id="KW-1185">Reference proteome</keyword>
<comment type="caution">
    <text evidence="5">The sequence shown here is derived from an EMBL/GenBank/DDBJ whole genome shotgun (WGS) entry which is preliminary data.</text>
</comment>
<protein>
    <submittedName>
        <fullName evidence="5">Helix-turn-helix domain-containing protein</fullName>
    </submittedName>
</protein>
<dbReference type="SMART" id="SM00342">
    <property type="entry name" value="HTH_ARAC"/>
    <property type="match status" value="1"/>
</dbReference>
<keyword evidence="1" id="KW-0805">Transcription regulation</keyword>
<dbReference type="RefSeq" id="WP_374035979.1">
    <property type="nucleotide sequence ID" value="NZ_CP169082.1"/>
</dbReference>
<dbReference type="PROSITE" id="PS01124">
    <property type="entry name" value="HTH_ARAC_FAMILY_2"/>
    <property type="match status" value="1"/>
</dbReference>
<gene>
    <name evidence="5" type="ORF">ACFPIE_07340</name>
</gene>
<dbReference type="InterPro" id="IPR009057">
    <property type="entry name" value="Homeodomain-like_sf"/>
</dbReference>
<evidence type="ECO:0000256" key="2">
    <source>
        <dbReference type="ARBA" id="ARBA00023125"/>
    </source>
</evidence>
<name>A0ABW0FQB8_9CAUL</name>
<dbReference type="Proteomes" id="UP001596152">
    <property type="component" value="Unassembled WGS sequence"/>
</dbReference>
<evidence type="ECO:0000313" key="5">
    <source>
        <dbReference type="EMBL" id="MFC5343721.1"/>
    </source>
</evidence>
<evidence type="ECO:0000313" key="6">
    <source>
        <dbReference type="Proteomes" id="UP001596152"/>
    </source>
</evidence>
<keyword evidence="2" id="KW-0238">DNA-binding</keyword>
<keyword evidence="3" id="KW-0804">Transcription</keyword>
<evidence type="ECO:0000256" key="1">
    <source>
        <dbReference type="ARBA" id="ARBA00023015"/>
    </source>
</evidence>
<proteinExistence type="predicted"/>
<organism evidence="5 6">
    <name type="scientific">Brevundimonas staleyi</name>
    <dbReference type="NCBI Taxonomy" id="74326"/>
    <lineage>
        <taxon>Bacteria</taxon>
        <taxon>Pseudomonadati</taxon>
        <taxon>Pseudomonadota</taxon>
        <taxon>Alphaproteobacteria</taxon>
        <taxon>Caulobacterales</taxon>
        <taxon>Caulobacteraceae</taxon>
        <taxon>Brevundimonas</taxon>
    </lineage>
</organism>